<dbReference type="GO" id="GO:0030170">
    <property type="term" value="F:pyridoxal phosphate binding"/>
    <property type="evidence" value="ECO:0007669"/>
    <property type="project" value="InterPro"/>
</dbReference>
<evidence type="ECO:0000259" key="5">
    <source>
        <dbReference type="Pfam" id="PF00155"/>
    </source>
</evidence>
<dbReference type="InterPro" id="IPR050859">
    <property type="entry name" value="Class-I_PLP-dep_aminotransf"/>
</dbReference>
<evidence type="ECO:0000256" key="4">
    <source>
        <dbReference type="ARBA" id="ARBA00022898"/>
    </source>
</evidence>
<dbReference type="PANTHER" id="PTHR42790:SF4">
    <property type="entry name" value="VALINE--PYRUVATE AMINOTRANSFERASE"/>
    <property type="match status" value="1"/>
</dbReference>
<evidence type="ECO:0000256" key="2">
    <source>
        <dbReference type="ARBA" id="ARBA00022576"/>
    </source>
</evidence>
<dbReference type="EC" id="2.6.1.66" evidence="6"/>
<dbReference type="CDD" id="cd00609">
    <property type="entry name" value="AAT_like"/>
    <property type="match status" value="1"/>
</dbReference>
<feature type="domain" description="Aminotransferase class I/classII large" evidence="5">
    <location>
        <begin position="68"/>
        <end position="409"/>
    </location>
</feature>
<dbReference type="AlphaFoldDB" id="A0A7Y7E9G8"/>
<dbReference type="NCBIfam" id="NF006967">
    <property type="entry name" value="PRK09440.1-5"/>
    <property type="match status" value="1"/>
</dbReference>
<protein>
    <submittedName>
        <fullName evidence="6">Valine--pyruvate transaminase</fullName>
        <ecNumber evidence="6">2.6.1.66</ecNumber>
    </submittedName>
</protein>
<dbReference type="InterPro" id="IPR015424">
    <property type="entry name" value="PyrdxlP-dep_Trfase"/>
</dbReference>
<dbReference type="GO" id="GO:0005829">
    <property type="term" value="C:cytosol"/>
    <property type="evidence" value="ECO:0007669"/>
    <property type="project" value="TreeGrafter"/>
</dbReference>
<keyword evidence="3 6" id="KW-0808">Transferase</keyword>
<dbReference type="InterPro" id="IPR015421">
    <property type="entry name" value="PyrdxlP-dep_Trfase_major"/>
</dbReference>
<keyword evidence="7" id="KW-1185">Reference proteome</keyword>
<dbReference type="GO" id="GO:1901605">
    <property type="term" value="P:alpha-amino acid metabolic process"/>
    <property type="evidence" value="ECO:0007669"/>
    <property type="project" value="TreeGrafter"/>
</dbReference>
<dbReference type="PANTHER" id="PTHR42790">
    <property type="entry name" value="AMINOTRANSFERASE"/>
    <property type="match status" value="1"/>
</dbReference>
<keyword evidence="6" id="KW-0670">Pyruvate</keyword>
<dbReference type="Proteomes" id="UP000587462">
    <property type="component" value="Unassembled WGS sequence"/>
</dbReference>
<dbReference type="Pfam" id="PF00155">
    <property type="entry name" value="Aminotran_1_2"/>
    <property type="match status" value="1"/>
</dbReference>
<dbReference type="Gene3D" id="3.40.640.10">
    <property type="entry name" value="Type I PLP-dependent aspartate aminotransferase-like (Major domain)"/>
    <property type="match status" value="1"/>
</dbReference>
<evidence type="ECO:0000313" key="7">
    <source>
        <dbReference type="Proteomes" id="UP000587462"/>
    </source>
</evidence>
<keyword evidence="4" id="KW-0663">Pyridoxal phosphate</keyword>
<dbReference type="GO" id="GO:0009042">
    <property type="term" value="F:valine-pyruvate transaminase activity"/>
    <property type="evidence" value="ECO:0007669"/>
    <property type="project" value="UniProtKB-EC"/>
</dbReference>
<dbReference type="EMBL" id="JABBXF010000054">
    <property type="protein sequence ID" value="NVK80416.1"/>
    <property type="molecule type" value="Genomic_DNA"/>
</dbReference>
<keyword evidence="2 6" id="KW-0032">Aminotransferase</keyword>
<name>A0A7Y7E9G8_STRMO</name>
<proteinExistence type="predicted"/>
<dbReference type="InterPro" id="IPR004839">
    <property type="entry name" value="Aminotransferase_I/II_large"/>
</dbReference>
<dbReference type="RefSeq" id="WP_171084300.1">
    <property type="nucleotide sequence ID" value="NZ_BNBU01000002.1"/>
</dbReference>
<dbReference type="SUPFAM" id="SSF53383">
    <property type="entry name" value="PLP-dependent transferases"/>
    <property type="match status" value="1"/>
</dbReference>
<gene>
    <name evidence="6" type="ORF">HG542_22545</name>
</gene>
<evidence type="ECO:0000256" key="1">
    <source>
        <dbReference type="ARBA" id="ARBA00001933"/>
    </source>
</evidence>
<comment type="caution">
    <text evidence="6">The sequence shown here is derived from an EMBL/GenBank/DDBJ whole genome shotgun (WGS) entry which is preliminary data.</text>
</comment>
<evidence type="ECO:0000256" key="3">
    <source>
        <dbReference type="ARBA" id="ARBA00022679"/>
    </source>
</evidence>
<organism evidence="6 7">
    <name type="scientific">Streptomyces morookaense</name>
    <name type="common">Streptoverticillium morookaense</name>
    <dbReference type="NCBI Taxonomy" id="1970"/>
    <lineage>
        <taxon>Bacteria</taxon>
        <taxon>Bacillati</taxon>
        <taxon>Actinomycetota</taxon>
        <taxon>Actinomycetes</taxon>
        <taxon>Kitasatosporales</taxon>
        <taxon>Streptomycetaceae</taxon>
        <taxon>Streptomyces</taxon>
    </lineage>
</organism>
<comment type="cofactor">
    <cofactor evidence="1">
        <name>pyridoxal 5'-phosphate</name>
        <dbReference type="ChEBI" id="CHEBI:597326"/>
    </cofactor>
</comment>
<reference evidence="6 7" key="1">
    <citation type="submission" date="2020-04" db="EMBL/GenBank/DDBJ databases">
        <title>Draft Genome Sequence of Streptomyces morookaense DSM 40503, an 8-azaguanine-producing strain.</title>
        <authorList>
            <person name="Qi J."/>
            <person name="Gao J.-M."/>
        </authorList>
    </citation>
    <scope>NUCLEOTIDE SEQUENCE [LARGE SCALE GENOMIC DNA]</scope>
    <source>
        <strain evidence="6 7">DSM 40503</strain>
    </source>
</reference>
<accession>A0A7Y7E9G8</accession>
<evidence type="ECO:0000313" key="6">
    <source>
        <dbReference type="EMBL" id="NVK80416.1"/>
    </source>
</evidence>
<sequence length="422" mass="45668">MQLSSWGTTMSRLSGIRSIMDDIAATAGRQSDGAWCNLSPGNPAHIPEVVDTWRRLAGEALHEDFFTAGGQYGPSRGANALVDAVVRYFNAAYGWEIGPENVAVGPGSQLLAYMAVNAFTGPAAGGDRELVLPCVPDYTGYQGLSMAEGGTAGVEPVVVHEDERRFRYAVDLDAVRRRTSMGAMLISSPGNPTGRCLDAAELNGLIAIAEERGVPLIVDHAYGQPFPRVVDAPSAPVFHPHVVNCFTFSKAGLPGERLGFAIGPAEVIDVLVSFTANAALHAPQLVQMAAARALDSGEIDVLAAKTINPYYRAKRRTAEELLHDRLPESVDWRLHSGDGGMFCWLWIDHPWFDDLDAYRALKNRQVFVVPGRHFFVPPLDTPFLAGHGRRCVRLSLSGEEDVIARGIARLGEVLTELQRNAS</sequence>